<protein>
    <recommendedName>
        <fullName evidence="8">DNA-directed RNA polymerase III subunit RPC4</fullName>
    </recommendedName>
</protein>
<feature type="compositionally biased region" description="Low complexity" evidence="5">
    <location>
        <begin position="10"/>
        <end position="19"/>
    </location>
</feature>
<proteinExistence type="predicted"/>
<dbReference type="InterPro" id="IPR007811">
    <property type="entry name" value="RPC4"/>
</dbReference>
<dbReference type="PANTHER" id="PTHR13408">
    <property type="entry name" value="DNA-DIRECTED RNA POLYMERASE III"/>
    <property type="match status" value="1"/>
</dbReference>
<dbReference type="GeneID" id="36333662"/>
<keyword evidence="2" id="KW-0240">DNA-directed RNA polymerase</keyword>
<dbReference type="RefSeq" id="XP_024341080.1">
    <property type="nucleotide sequence ID" value="XM_024488713.1"/>
</dbReference>
<comment type="subcellular location">
    <subcellularLocation>
        <location evidence="1">Nucleus</location>
    </subcellularLocation>
</comment>
<organism evidence="6 7">
    <name type="scientific">Postia placenta MAD-698-R-SB12</name>
    <dbReference type="NCBI Taxonomy" id="670580"/>
    <lineage>
        <taxon>Eukaryota</taxon>
        <taxon>Fungi</taxon>
        <taxon>Dikarya</taxon>
        <taxon>Basidiomycota</taxon>
        <taxon>Agaricomycotina</taxon>
        <taxon>Agaricomycetes</taxon>
        <taxon>Polyporales</taxon>
        <taxon>Adustoporiaceae</taxon>
        <taxon>Rhodonia</taxon>
    </lineage>
</organism>
<dbReference type="AlphaFoldDB" id="A0A1X6N738"/>
<feature type="compositionally biased region" description="Basic and acidic residues" evidence="5">
    <location>
        <begin position="155"/>
        <end position="164"/>
    </location>
</feature>
<feature type="compositionally biased region" description="Basic and acidic residues" evidence="5">
    <location>
        <begin position="214"/>
        <end position="234"/>
    </location>
</feature>
<feature type="compositionally biased region" description="Acidic residues" evidence="5">
    <location>
        <begin position="165"/>
        <end position="177"/>
    </location>
</feature>
<dbReference type="GO" id="GO:0042797">
    <property type="term" value="P:tRNA transcription by RNA polymerase III"/>
    <property type="evidence" value="ECO:0007669"/>
    <property type="project" value="TreeGrafter"/>
</dbReference>
<keyword evidence="7" id="KW-1185">Reference proteome</keyword>
<keyword evidence="4" id="KW-0539">Nucleus</keyword>
<accession>A0A1X6N738</accession>
<evidence type="ECO:0000256" key="3">
    <source>
        <dbReference type="ARBA" id="ARBA00023163"/>
    </source>
</evidence>
<dbReference type="Proteomes" id="UP000194127">
    <property type="component" value="Unassembled WGS sequence"/>
</dbReference>
<dbReference type="GO" id="GO:0005666">
    <property type="term" value="C:RNA polymerase III complex"/>
    <property type="evidence" value="ECO:0007669"/>
    <property type="project" value="InterPro"/>
</dbReference>
<evidence type="ECO:0000256" key="5">
    <source>
        <dbReference type="SAM" id="MobiDB-lite"/>
    </source>
</evidence>
<reference evidence="6 7" key="1">
    <citation type="submission" date="2017-04" db="EMBL/GenBank/DDBJ databases">
        <title>Genome Sequence of the Model Brown-Rot Fungus Postia placenta SB12.</title>
        <authorList>
            <consortium name="DOE Joint Genome Institute"/>
            <person name="Gaskell J."/>
            <person name="Kersten P."/>
            <person name="Larrondo L.F."/>
            <person name="Canessa P."/>
            <person name="Martinez D."/>
            <person name="Hibbett D."/>
            <person name="Schmoll M."/>
            <person name="Kubicek C.P."/>
            <person name="Martinez A.T."/>
            <person name="Yadav J."/>
            <person name="Master E."/>
            <person name="Magnuson J.K."/>
            <person name="James T."/>
            <person name="Yaver D."/>
            <person name="Berka R."/>
            <person name="Labutti K."/>
            <person name="Lipzen A."/>
            <person name="Aerts A."/>
            <person name="Barry K."/>
            <person name="Henrissat B."/>
            <person name="Blanchette R."/>
            <person name="Grigoriev I."/>
            <person name="Cullen D."/>
        </authorList>
    </citation>
    <scope>NUCLEOTIDE SEQUENCE [LARGE SCALE GENOMIC DNA]</scope>
    <source>
        <strain evidence="6 7">MAD-698-R-SB12</strain>
    </source>
</reference>
<dbReference type="GO" id="GO:0003677">
    <property type="term" value="F:DNA binding"/>
    <property type="evidence" value="ECO:0007669"/>
    <property type="project" value="InterPro"/>
</dbReference>
<feature type="compositionally biased region" description="Low complexity" evidence="5">
    <location>
        <begin position="56"/>
        <end position="65"/>
    </location>
</feature>
<feature type="compositionally biased region" description="Basic and acidic residues" evidence="5">
    <location>
        <begin position="66"/>
        <end position="89"/>
    </location>
</feature>
<name>A0A1X6N738_9APHY</name>
<evidence type="ECO:0000313" key="6">
    <source>
        <dbReference type="EMBL" id="OSX64286.1"/>
    </source>
</evidence>
<sequence>MADQPPTPGPSGSSSSTTPKAIASLAKKQSDVTRLGTQKLKFVPTLPARRKKEYEGAPSAAPAPAERGRGRGGERGRGERGRGRGRGGEGRGAGPRAPPVVEMTASGPFAMGPTLAGTSARRTAPRSNFAPIVPQGPGGTAHLGAGLTLTTAPSLKRERGREPAPADDDVEAYSDPDEGVEIVDMDHIKQMDWMAPESLGKEKEGGKRKKGLKVKADPDKQEDRKGKGVAKEEAIEVDITPEPQEEVNLANAVDLSDSEEEEELEDIIDDFAFANEAEEDTNIRQERLYFFQFPSPFPTFISNAPPPADPEPPLLDKADDNSKKVTFAQDTKPPAPVPGAVPPVGATNAQTKVEKEEPKIDGIIGQLEIYESGAVKMRLGNGIVMDVTAATQPSFLQQAIYLDNENKRLCVLGEVNRRFAVSPNVDTLLSALELAENPAESLELGEGLITMDTS</sequence>
<feature type="compositionally biased region" description="Low complexity" evidence="5">
    <location>
        <begin position="142"/>
        <end position="152"/>
    </location>
</feature>
<evidence type="ECO:0000256" key="1">
    <source>
        <dbReference type="ARBA" id="ARBA00004123"/>
    </source>
</evidence>
<dbReference type="Pfam" id="PF05132">
    <property type="entry name" value="RNA_pol_Rpc4"/>
    <property type="match status" value="1"/>
</dbReference>
<dbReference type="EMBL" id="KZ110594">
    <property type="protein sequence ID" value="OSX64286.1"/>
    <property type="molecule type" value="Genomic_DNA"/>
</dbReference>
<dbReference type="STRING" id="670580.A0A1X6N738"/>
<keyword evidence="3" id="KW-0804">Transcription</keyword>
<gene>
    <name evidence="6" type="ORF">POSPLADRAFT_1179946</name>
</gene>
<evidence type="ECO:0008006" key="8">
    <source>
        <dbReference type="Google" id="ProtNLM"/>
    </source>
</evidence>
<feature type="region of interest" description="Disordered" evidence="5">
    <location>
        <begin position="1"/>
        <end position="177"/>
    </location>
</feature>
<evidence type="ECO:0000256" key="4">
    <source>
        <dbReference type="ARBA" id="ARBA00023242"/>
    </source>
</evidence>
<dbReference type="PANTHER" id="PTHR13408:SF0">
    <property type="entry name" value="DNA-DIRECTED RNA POLYMERASE III SUBUNIT RPC4"/>
    <property type="match status" value="1"/>
</dbReference>
<evidence type="ECO:0000256" key="2">
    <source>
        <dbReference type="ARBA" id="ARBA00022478"/>
    </source>
</evidence>
<feature type="region of interest" description="Disordered" evidence="5">
    <location>
        <begin position="197"/>
        <end position="243"/>
    </location>
</feature>
<dbReference type="OrthoDB" id="5836119at2759"/>
<evidence type="ECO:0000313" key="7">
    <source>
        <dbReference type="Proteomes" id="UP000194127"/>
    </source>
</evidence>